<comment type="caution">
    <text evidence="2">The sequence shown here is derived from an EMBL/GenBank/DDBJ whole genome shotgun (WGS) entry which is preliminary data.</text>
</comment>
<dbReference type="AlphaFoldDB" id="A0A218X5Y5"/>
<feature type="region of interest" description="Disordered" evidence="1">
    <location>
        <begin position="59"/>
        <end position="91"/>
    </location>
</feature>
<proteinExistence type="predicted"/>
<gene>
    <name evidence="2" type="ORF">CDL15_Pgr019362</name>
</gene>
<evidence type="ECO:0000313" key="2">
    <source>
        <dbReference type="EMBL" id="OWM80198.1"/>
    </source>
</evidence>
<accession>A0A218X5Y5</accession>
<evidence type="ECO:0000313" key="3">
    <source>
        <dbReference type="Proteomes" id="UP000197138"/>
    </source>
</evidence>
<protein>
    <submittedName>
        <fullName evidence="2">Uncharacterized protein</fullName>
    </submittedName>
</protein>
<organism evidence="2 3">
    <name type="scientific">Punica granatum</name>
    <name type="common">Pomegranate</name>
    <dbReference type="NCBI Taxonomy" id="22663"/>
    <lineage>
        <taxon>Eukaryota</taxon>
        <taxon>Viridiplantae</taxon>
        <taxon>Streptophyta</taxon>
        <taxon>Embryophyta</taxon>
        <taxon>Tracheophyta</taxon>
        <taxon>Spermatophyta</taxon>
        <taxon>Magnoliopsida</taxon>
        <taxon>eudicotyledons</taxon>
        <taxon>Gunneridae</taxon>
        <taxon>Pentapetalae</taxon>
        <taxon>rosids</taxon>
        <taxon>malvids</taxon>
        <taxon>Myrtales</taxon>
        <taxon>Lythraceae</taxon>
        <taxon>Punica</taxon>
    </lineage>
</organism>
<dbReference type="EMBL" id="MTKT01002270">
    <property type="protein sequence ID" value="OWM80198.1"/>
    <property type="molecule type" value="Genomic_DNA"/>
</dbReference>
<feature type="compositionally biased region" description="Polar residues" evidence="1">
    <location>
        <begin position="71"/>
        <end position="91"/>
    </location>
</feature>
<sequence>MPLSREPPSLDSTVPIVPKPCIVLSLHAILQPGFDDQSIESACVPLEDATLGLLFALRQSPSTREDPTEPPQTKTGTPIKTSPNSGTATMVDLTNNGIDYLRRKAAEKDEELTN</sequence>
<name>A0A218X5Y5_PUNGR</name>
<dbReference type="Proteomes" id="UP000197138">
    <property type="component" value="Unassembled WGS sequence"/>
</dbReference>
<evidence type="ECO:0000256" key="1">
    <source>
        <dbReference type="SAM" id="MobiDB-lite"/>
    </source>
</evidence>
<reference evidence="3" key="1">
    <citation type="journal article" date="2017" name="Plant J.">
        <title>The pomegranate (Punica granatum L.) genome and the genomics of punicalagin biosynthesis.</title>
        <authorList>
            <person name="Qin G."/>
            <person name="Xu C."/>
            <person name="Ming R."/>
            <person name="Tang H."/>
            <person name="Guyot R."/>
            <person name="Kramer E.M."/>
            <person name="Hu Y."/>
            <person name="Yi X."/>
            <person name="Qi Y."/>
            <person name="Xu X."/>
            <person name="Gao Z."/>
            <person name="Pan H."/>
            <person name="Jian J."/>
            <person name="Tian Y."/>
            <person name="Yue Z."/>
            <person name="Xu Y."/>
        </authorList>
    </citation>
    <scope>NUCLEOTIDE SEQUENCE [LARGE SCALE GENOMIC DNA]</scope>
    <source>
        <strain evidence="3">cv. Dabenzi</strain>
    </source>
</reference>